<dbReference type="InterPro" id="IPR050832">
    <property type="entry name" value="Bact_Acetyltransf"/>
</dbReference>
<reference evidence="4 5" key="1">
    <citation type="submission" date="2023-11" db="EMBL/GenBank/DDBJ databases">
        <title>Complete genome of Pseudomonas benzenivorans BA3361.</title>
        <authorList>
            <person name="Shin S.Y."/>
            <person name="Song J."/>
            <person name="Kang H."/>
        </authorList>
    </citation>
    <scope>NUCLEOTIDE SEQUENCE [LARGE SCALE GENOMIC DNA]</scope>
    <source>
        <strain evidence="4 5">HNIBRBA3361</strain>
    </source>
</reference>
<evidence type="ECO:0000256" key="2">
    <source>
        <dbReference type="ARBA" id="ARBA00023315"/>
    </source>
</evidence>
<dbReference type="InterPro" id="IPR000182">
    <property type="entry name" value="GNAT_dom"/>
</dbReference>
<keyword evidence="2" id="KW-0012">Acyltransferase</keyword>
<proteinExistence type="predicted"/>
<evidence type="ECO:0000313" key="5">
    <source>
        <dbReference type="Proteomes" id="UP001305928"/>
    </source>
</evidence>
<feature type="domain" description="N-acetyltransferase" evidence="3">
    <location>
        <begin position="3"/>
        <end position="151"/>
    </location>
</feature>
<dbReference type="PROSITE" id="PS51186">
    <property type="entry name" value="GNAT"/>
    <property type="match status" value="1"/>
</dbReference>
<evidence type="ECO:0000313" key="4">
    <source>
        <dbReference type="EMBL" id="WPC06973.1"/>
    </source>
</evidence>
<accession>A0ABZ0Q0H0</accession>
<gene>
    <name evidence="4" type="ORF">SBP02_09550</name>
</gene>
<sequence length="151" mass="17126">MDIRLDDLSGPEIADFLEQHLQDMRSVSPPESKHALDINDLKRPDILFWTAWLDLELVGCGAIKKLDAEHGEIKSMRTSPAHRGRGIASSLLTHILHEARQRGFRRISLETGAMPFFAPACSLYRQHGFTFCPPFADYAEDPNSLYMSRML</sequence>
<evidence type="ECO:0000259" key="3">
    <source>
        <dbReference type="PROSITE" id="PS51186"/>
    </source>
</evidence>
<name>A0ABZ0Q0H0_9PSED</name>
<dbReference type="CDD" id="cd04301">
    <property type="entry name" value="NAT_SF"/>
    <property type="match status" value="1"/>
</dbReference>
<dbReference type="Pfam" id="PF00583">
    <property type="entry name" value="Acetyltransf_1"/>
    <property type="match status" value="1"/>
</dbReference>
<keyword evidence="5" id="KW-1185">Reference proteome</keyword>
<dbReference type="RefSeq" id="WP_318646148.1">
    <property type="nucleotide sequence ID" value="NZ_CP137892.1"/>
</dbReference>
<dbReference type="InterPro" id="IPR016181">
    <property type="entry name" value="Acyl_CoA_acyltransferase"/>
</dbReference>
<dbReference type="EMBL" id="CP137892">
    <property type="protein sequence ID" value="WPC06973.1"/>
    <property type="molecule type" value="Genomic_DNA"/>
</dbReference>
<dbReference type="SUPFAM" id="SSF55729">
    <property type="entry name" value="Acyl-CoA N-acyltransferases (Nat)"/>
    <property type="match status" value="1"/>
</dbReference>
<organism evidence="4 5">
    <name type="scientific">Pseudomonas benzenivorans</name>
    <dbReference type="NCBI Taxonomy" id="556533"/>
    <lineage>
        <taxon>Bacteria</taxon>
        <taxon>Pseudomonadati</taxon>
        <taxon>Pseudomonadota</taxon>
        <taxon>Gammaproteobacteria</taxon>
        <taxon>Pseudomonadales</taxon>
        <taxon>Pseudomonadaceae</taxon>
        <taxon>Pseudomonas</taxon>
    </lineage>
</organism>
<evidence type="ECO:0000256" key="1">
    <source>
        <dbReference type="ARBA" id="ARBA00022679"/>
    </source>
</evidence>
<keyword evidence="1" id="KW-0808">Transferase</keyword>
<dbReference type="Proteomes" id="UP001305928">
    <property type="component" value="Chromosome"/>
</dbReference>
<protein>
    <submittedName>
        <fullName evidence="4">GNAT family N-acetyltransferase</fullName>
    </submittedName>
</protein>
<dbReference type="PANTHER" id="PTHR43877:SF5">
    <property type="entry name" value="BLL8307 PROTEIN"/>
    <property type="match status" value="1"/>
</dbReference>
<dbReference type="PANTHER" id="PTHR43877">
    <property type="entry name" value="AMINOALKYLPHOSPHONATE N-ACETYLTRANSFERASE-RELATED-RELATED"/>
    <property type="match status" value="1"/>
</dbReference>
<dbReference type="Gene3D" id="3.40.630.30">
    <property type="match status" value="1"/>
</dbReference>